<evidence type="ECO:0000313" key="7">
    <source>
        <dbReference type="Proteomes" id="UP000183015"/>
    </source>
</evidence>
<dbReference type="Gene3D" id="2.40.290.10">
    <property type="match status" value="1"/>
</dbReference>
<dbReference type="Proteomes" id="UP000183015">
    <property type="component" value="Unassembled WGS sequence"/>
</dbReference>
<dbReference type="SMART" id="SM00559">
    <property type="entry name" value="Ku78"/>
    <property type="match status" value="1"/>
</dbReference>
<dbReference type="InterPro" id="IPR009187">
    <property type="entry name" value="Prok_Ku"/>
</dbReference>
<organism evidence="6 7">
    <name type="scientific">Streptacidiphilus jiangxiensis</name>
    <dbReference type="NCBI Taxonomy" id="235985"/>
    <lineage>
        <taxon>Bacteria</taxon>
        <taxon>Bacillati</taxon>
        <taxon>Actinomycetota</taxon>
        <taxon>Actinomycetes</taxon>
        <taxon>Kitasatosporales</taxon>
        <taxon>Streptomycetaceae</taxon>
        <taxon>Streptacidiphilus</taxon>
    </lineage>
</organism>
<protein>
    <recommendedName>
        <fullName evidence="3">Non-homologous end joining protein Ku</fullName>
    </recommendedName>
</protein>
<comment type="similarity">
    <text evidence="3">Belongs to the prokaryotic Ku family.</text>
</comment>
<dbReference type="GO" id="GO:0006303">
    <property type="term" value="P:double-strand break repair via nonhomologous end joining"/>
    <property type="evidence" value="ECO:0007669"/>
    <property type="project" value="UniProtKB-UniRule"/>
</dbReference>
<dbReference type="HAMAP" id="MF_01875">
    <property type="entry name" value="Prokaryotic_Ku"/>
    <property type="match status" value="1"/>
</dbReference>
<dbReference type="STRING" id="235985.SAMN05414137_119103"/>
<sequence>MPRSVWTGSITFGLVAVPVKLYPATETHSGPVLHQVHREDGSRVRLKRFCEAEDQEVEYGEIAKGWDAPDGGVVVLTDEDLATLPVPSKKIIDVVAFVPAEQIDPLRWDSPYYVGLGDKAPAKPYMLLREALRDSGQVAVTKVTMRSRESLAVLRVMDDLLVLQTMRWPDEIRSAEGLAPEEDTTLRPQELAMAKSLMETLSEGFDLDAEKDAYAVALEELLDAKAHGATPAPVPMAEGGAEVIDLMAALRSSVAAAKAQRGEAVPEEAAEPVEATGGSPAPKASKRAPAKTPARTTPAGTTARSATAKASTAKTATAKTASTKAAVEKDTRAKKSTAKKAAAKKAAPAARRTAPRRAS</sequence>
<evidence type="ECO:0000256" key="1">
    <source>
        <dbReference type="ARBA" id="ARBA00023125"/>
    </source>
</evidence>
<feature type="compositionally biased region" description="Basic residues" evidence="4">
    <location>
        <begin position="334"/>
        <end position="343"/>
    </location>
</feature>
<accession>A0A1H7VZ13</accession>
<feature type="domain" description="Ku" evidence="5">
    <location>
        <begin position="54"/>
        <end position="183"/>
    </location>
</feature>
<dbReference type="Pfam" id="PF02735">
    <property type="entry name" value="Ku"/>
    <property type="match status" value="1"/>
</dbReference>
<dbReference type="GO" id="GO:0003690">
    <property type="term" value="F:double-stranded DNA binding"/>
    <property type="evidence" value="ECO:0007669"/>
    <property type="project" value="UniProtKB-UniRule"/>
</dbReference>
<dbReference type="AlphaFoldDB" id="A0A1H7VZ13"/>
<dbReference type="PANTHER" id="PTHR41251">
    <property type="entry name" value="NON-HOMOLOGOUS END JOINING PROTEIN KU"/>
    <property type="match status" value="1"/>
</dbReference>
<dbReference type="CDD" id="cd00789">
    <property type="entry name" value="KU_like"/>
    <property type="match status" value="1"/>
</dbReference>
<feature type="compositionally biased region" description="Low complexity" evidence="4">
    <location>
        <begin position="272"/>
        <end position="283"/>
    </location>
</feature>
<keyword evidence="2 3" id="KW-0233">DNA recombination</keyword>
<dbReference type="RefSeq" id="WP_042444749.1">
    <property type="nucleotide sequence ID" value="NZ_BBPN01000007.1"/>
</dbReference>
<evidence type="ECO:0000259" key="5">
    <source>
        <dbReference type="SMART" id="SM00559"/>
    </source>
</evidence>
<feature type="compositionally biased region" description="Low complexity" evidence="4">
    <location>
        <begin position="290"/>
        <end position="325"/>
    </location>
</feature>
<evidence type="ECO:0000256" key="2">
    <source>
        <dbReference type="ARBA" id="ARBA00023172"/>
    </source>
</evidence>
<dbReference type="eggNOG" id="COG1273">
    <property type="taxonomic scope" value="Bacteria"/>
</dbReference>
<dbReference type="InterPro" id="IPR016194">
    <property type="entry name" value="SPOC-like_C_dom_sf"/>
</dbReference>
<name>A0A1H7VZ13_STRJI</name>
<evidence type="ECO:0000313" key="6">
    <source>
        <dbReference type="EMBL" id="SEM14471.1"/>
    </source>
</evidence>
<dbReference type="GO" id="GO:0006310">
    <property type="term" value="P:DNA recombination"/>
    <property type="evidence" value="ECO:0007669"/>
    <property type="project" value="UniProtKB-KW"/>
</dbReference>
<keyword evidence="3" id="KW-0227">DNA damage</keyword>
<dbReference type="InterPro" id="IPR006164">
    <property type="entry name" value="DNA_bd_Ku70/Ku80"/>
</dbReference>
<keyword evidence="1 3" id="KW-0238">DNA-binding</keyword>
<dbReference type="NCBIfam" id="TIGR02772">
    <property type="entry name" value="Ku_bact"/>
    <property type="match status" value="1"/>
</dbReference>
<keyword evidence="3" id="KW-0234">DNA repair</keyword>
<dbReference type="OrthoDB" id="9795084at2"/>
<proteinExistence type="inferred from homology"/>
<dbReference type="PANTHER" id="PTHR41251:SF1">
    <property type="entry name" value="NON-HOMOLOGOUS END JOINING PROTEIN KU"/>
    <property type="match status" value="1"/>
</dbReference>
<keyword evidence="7" id="KW-1185">Reference proteome</keyword>
<comment type="subunit">
    <text evidence="3">Homodimer. Interacts with LigD.</text>
</comment>
<evidence type="ECO:0000256" key="4">
    <source>
        <dbReference type="SAM" id="MobiDB-lite"/>
    </source>
</evidence>
<gene>
    <name evidence="3" type="primary">ku</name>
    <name evidence="6" type="ORF">SAMN05414137_119103</name>
</gene>
<reference evidence="7" key="1">
    <citation type="submission" date="2016-10" db="EMBL/GenBank/DDBJ databases">
        <authorList>
            <person name="Varghese N."/>
        </authorList>
    </citation>
    <scope>NUCLEOTIDE SEQUENCE [LARGE SCALE GENOMIC DNA]</scope>
    <source>
        <strain evidence="7">DSM 45096 / BCRC 16803 / CGMCC 4.1857 / CIP 109030 / JCM 12277 / KCTC 19219 / NBRC 100920 / 33214</strain>
    </source>
</reference>
<dbReference type="EMBL" id="FOAZ01000019">
    <property type="protein sequence ID" value="SEM14471.1"/>
    <property type="molecule type" value="Genomic_DNA"/>
</dbReference>
<feature type="region of interest" description="Disordered" evidence="4">
    <location>
        <begin position="262"/>
        <end position="359"/>
    </location>
</feature>
<comment type="function">
    <text evidence="3">With LigD forms a non-homologous end joining (NHEJ) DNA repair enzyme, which repairs dsDNA breaks with reduced fidelity. Binds linear dsDNA with 5'- and 3'- overhangs but not closed circular dsDNA nor ssDNA. Recruits and stimulates the ligase activity of LigD.</text>
</comment>
<dbReference type="SUPFAM" id="SSF100939">
    <property type="entry name" value="SPOC domain-like"/>
    <property type="match status" value="1"/>
</dbReference>
<evidence type="ECO:0000256" key="3">
    <source>
        <dbReference type="HAMAP-Rule" id="MF_01875"/>
    </source>
</evidence>